<dbReference type="WBParaSite" id="Hba_14839">
    <property type="protein sequence ID" value="Hba_14839"/>
    <property type="gene ID" value="Hba_14839"/>
</dbReference>
<keyword evidence="1" id="KW-1185">Reference proteome</keyword>
<accession>A0A1I7XBL8</accession>
<evidence type="ECO:0000313" key="1">
    <source>
        <dbReference type="Proteomes" id="UP000095283"/>
    </source>
</evidence>
<sequence length="41" mass="4856">MKIFSSVKKAIFLMDLLSSRKIFFLTIFRMNRDILLSLSCK</sequence>
<dbReference type="AlphaFoldDB" id="A0A1I7XBL8"/>
<evidence type="ECO:0000313" key="2">
    <source>
        <dbReference type="WBParaSite" id="Hba_14839"/>
    </source>
</evidence>
<proteinExistence type="predicted"/>
<dbReference type="Proteomes" id="UP000095283">
    <property type="component" value="Unplaced"/>
</dbReference>
<reference evidence="2" key="1">
    <citation type="submission" date="2016-11" db="UniProtKB">
        <authorList>
            <consortium name="WormBaseParasite"/>
        </authorList>
    </citation>
    <scope>IDENTIFICATION</scope>
</reference>
<organism evidence="1 2">
    <name type="scientific">Heterorhabditis bacteriophora</name>
    <name type="common">Entomopathogenic nematode worm</name>
    <dbReference type="NCBI Taxonomy" id="37862"/>
    <lineage>
        <taxon>Eukaryota</taxon>
        <taxon>Metazoa</taxon>
        <taxon>Ecdysozoa</taxon>
        <taxon>Nematoda</taxon>
        <taxon>Chromadorea</taxon>
        <taxon>Rhabditida</taxon>
        <taxon>Rhabditina</taxon>
        <taxon>Rhabditomorpha</taxon>
        <taxon>Strongyloidea</taxon>
        <taxon>Heterorhabditidae</taxon>
        <taxon>Heterorhabditis</taxon>
    </lineage>
</organism>
<name>A0A1I7XBL8_HETBA</name>
<protein>
    <submittedName>
        <fullName evidence="2">Uncharacterized protein</fullName>
    </submittedName>
</protein>